<dbReference type="OrthoDB" id="5509327at2"/>
<feature type="region of interest" description="Disordered" evidence="1">
    <location>
        <begin position="37"/>
        <end position="171"/>
    </location>
</feature>
<feature type="region of interest" description="Disordered" evidence="1">
    <location>
        <begin position="192"/>
        <end position="214"/>
    </location>
</feature>
<gene>
    <name evidence="2" type="ORF">FRC96_14670</name>
</gene>
<evidence type="ECO:0000313" key="3">
    <source>
        <dbReference type="Proteomes" id="UP000321046"/>
    </source>
</evidence>
<dbReference type="Proteomes" id="UP000321046">
    <property type="component" value="Unassembled WGS sequence"/>
</dbReference>
<protein>
    <submittedName>
        <fullName evidence="2">Uncharacterized protein</fullName>
    </submittedName>
</protein>
<feature type="compositionally biased region" description="Basic and acidic residues" evidence="1">
    <location>
        <begin position="105"/>
        <end position="135"/>
    </location>
</feature>
<organism evidence="2 3">
    <name type="scientific">Lujinxingia vulgaris</name>
    <dbReference type="NCBI Taxonomy" id="2600176"/>
    <lineage>
        <taxon>Bacteria</taxon>
        <taxon>Deltaproteobacteria</taxon>
        <taxon>Bradymonadales</taxon>
        <taxon>Lujinxingiaceae</taxon>
        <taxon>Lujinxingia</taxon>
    </lineage>
</organism>
<name>A0A5C6WZ08_9DELT</name>
<dbReference type="EMBL" id="VOSL01000058">
    <property type="protein sequence ID" value="TXD33991.1"/>
    <property type="molecule type" value="Genomic_DNA"/>
</dbReference>
<evidence type="ECO:0000313" key="2">
    <source>
        <dbReference type="EMBL" id="TXD33991.1"/>
    </source>
</evidence>
<feature type="region of interest" description="Disordered" evidence="1">
    <location>
        <begin position="336"/>
        <end position="398"/>
    </location>
</feature>
<proteinExistence type="predicted"/>
<feature type="compositionally biased region" description="Low complexity" evidence="1">
    <location>
        <begin position="266"/>
        <end position="279"/>
    </location>
</feature>
<accession>A0A5C6WZ08</accession>
<feature type="compositionally biased region" description="Basic and acidic residues" evidence="1">
    <location>
        <begin position="67"/>
        <end position="88"/>
    </location>
</feature>
<evidence type="ECO:0000256" key="1">
    <source>
        <dbReference type="SAM" id="MobiDB-lite"/>
    </source>
</evidence>
<comment type="caution">
    <text evidence="2">The sequence shown here is derived from an EMBL/GenBank/DDBJ whole genome shotgun (WGS) entry which is preliminary data.</text>
</comment>
<feature type="compositionally biased region" description="Acidic residues" evidence="1">
    <location>
        <begin position="199"/>
        <end position="214"/>
    </location>
</feature>
<sequence>MVRRRRTPQTQRWIRWGAAAVLTFLLVWVAMTWGDREEPPHGSGPQAMPGEEDAPGAEVPPAATDPESARDSPRERGEPTMEPARGDDGASDGAPESSVLSTEPDPERIAELTRAVERSQIDDQVEPETRARLNETDPEEDDEGDAPDATGPSDDSDSGALTQDEEARREALQALIEEEEVDDLETLEALASERGIALTEEEALSEEEALAEEEAMLEEEALAAELEDELEAEVDALLYGDEAAVEPIAGEEVAATGSEATLGAEAAAGGEEAMGADTTGDWEGAVAGMTPAGALAQLGGATPEQVAANAAGYAWASTSALVLALEALRLALADQGTPARVVTRSEAEDGDEEDEPPDVDDADSDDQDDDDREDDEGDERDDEDDTDAVADDDRRPDEILPVEEATLIWAAWSRGVTELRRTQERFYPGLSWMRVEVEEAFEALSPGLPLSEQSEALVELVERAGALLQAMEDAEVPGGAPSPI</sequence>
<dbReference type="RefSeq" id="WP_146975472.1">
    <property type="nucleotide sequence ID" value="NZ_VOSL01000058.1"/>
</dbReference>
<dbReference type="AlphaFoldDB" id="A0A5C6WZ08"/>
<feature type="compositionally biased region" description="Acidic residues" evidence="1">
    <location>
        <begin position="348"/>
        <end position="390"/>
    </location>
</feature>
<feature type="region of interest" description="Disordered" evidence="1">
    <location>
        <begin position="266"/>
        <end position="285"/>
    </location>
</feature>
<feature type="compositionally biased region" description="Acidic residues" evidence="1">
    <location>
        <begin position="136"/>
        <end position="146"/>
    </location>
</feature>
<reference evidence="2 3" key="1">
    <citation type="submission" date="2019-08" db="EMBL/GenBank/DDBJ databases">
        <title>Bradymonadales sp. TMQ2.</title>
        <authorList>
            <person name="Liang Q."/>
        </authorList>
    </citation>
    <scope>NUCLEOTIDE SEQUENCE [LARGE SCALE GENOMIC DNA]</scope>
    <source>
        <strain evidence="2 3">TMQ2</strain>
    </source>
</reference>